<keyword evidence="5" id="KW-0378">Hydrolase</keyword>
<evidence type="ECO:0000256" key="7">
    <source>
        <dbReference type="ARBA" id="ARBA00023625"/>
    </source>
</evidence>
<evidence type="ECO:0000256" key="5">
    <source>
        <dbReference type="ARBA" id="ARBA00022801"/>
    </source>
</evidence>
<dbReference type="Proteomes" id="UP001152798">
    <property type="component" value="Chromosome 1"/>
</dbReference>
<dbReference type="GO" id="GO:0070006">
    <property type="term" value="F:metalloaminopeptidase activity"/>
    <property type="evidence" value="ECO:0007669"/>
    <property type="project" value="InterPro"/>
</dbReference>
<evidence type="ECO:0000256" key="3">
    <source>
        <dbReference type="ARBA" id="ARBA00022438"/>
    </source>
</evidence>
<dbReference type="OrthoDB" id="412814at2759"/>
<dbReference type="SUPFAM" id="SSF53187">
    <property type="entry name" value="Zn-dependent exopeptidases"/>
    <property type="match status" value="1"/>
</dbReference>
<dbReference type="CDD" id="cd00433">
    <property type="entry name" value="Peptidase_M17"/>
    <property type="match status" value="1"/>
</dbReference>
<organism evidence="17 18">
    <name type="scientific">Nezara viridula</name>
    <name type="common">Southern green stink bug</name>
    <name type="synonym">Cimex viridulus</name>
    <dbReference type="NCBI Taxonomy" id="85310"/>
    <lineage>
        <taxon>Eukaryota</taxon>
        <taxon>Metazoa</taxon>
        <taxon>Ecdysozoa</taxon>
        <taxon>Arthropoda</taxon>
        <taxon>Hexapoda</taxon>
        <taxon>Insecta</taxon>
        <taxon>Pterygota</taxon>
        <taxon>Neoptera</taxon>
        <taxon>Paraneoptera</taxon>
        <taxon>Hemiptera</taxon>
        <taxon>Heteroptera</taxon>
        <taxon>Panheteroptera</taxon>
        <taxon>Pentatomomorpha</taxon>
        <taxon>Pentatomoidea</taxon>
        <taxon>Pentatomidae</taxon>
        <taxon>Pentatominae</taxon>
        <taxon>Nezara</taxon>
    </lineage>
</organism>
<evidence type="ECO:0000259" key="16">
    <source>
        <dbReference type="Pfam" id="PF02789"/>
    </source>
</evidence>
<comment type="function">
    <text evidence="12">Cytosolic metallopeptidase that catalyzes the removal of unsubstituted N-terminal hydrophobic amino acids from various peptides. The presence of Zn(2+) ions is essential for the peptidase activity, and the association with other cofactors can modulate the substrate spectificity of the enzyme. For instance, in the presence of Mn(2+), it displays a specific Cys-Gly hydrolyzing activity of Cys-Gly-S-conjugates. Involved in the metabolism of glutathione and in the degradation of glutathione S-conjugates, which may play a role in the control of the cell redox status.</text>
</comment>
<gene>
    <name evidence="17" type="ORF">NEZAVI_LOCUS564</name>
</gene>
<comment type="similarity">
    <text evidence="1">Belongs to the peptidase M17 family.</text>
</comment>
<evidence type="ECO:0000313" key="17">
    <source>
        <dbReference type="EMBL" id="CAH1389100.1"/>
    </source>
</evidence>
<dbReference type="EC" id="3.4.13.23" evidence="7"/>
<feature type="domain" description="Peptidase M17 leucyl aminopeptidase N-terminal" evidence="16">
    <location>
        <begin position="42"/>
        <end position="156"/>
    </location>
</feature>
<accession>A0A9P0H0X7</accession>
<evidence type="ECO:0000259" key="15">
    <source>
        <dbReference type="Pfam" id="PF00883"/>
    </source>
</evidence>
<dbReference type="Gene3D" id="3.40.220.10">
    <property type="entry name" value="Leucine Aminopeptidase, subunit E, domain 1"/>
    <property type="match status" value="1"/>
</dbReference>
<protein>
    <recommendedName>
        <fullName evidence="2">Cytosol aminopeptidase</fullName>
        <ecNumber evidence="7">3.4.13.23</ecNumber>
    </recommendedName>
    <alternativeName>
        <fullName evidence="10">Cysteinylglycine-S-conjugate dipeptidase</fullName>
    </alternativeName>
    <alternativeName>
        <fullName evidence="11">Leucine aminopeptidase 3</fullName>
    </alternativeName>
    <alternativeName>
        <fullName evidence="9">Proline aminopeptidase</fullName>
    </alternativeName>
    <alternativeName>
        <fullName evidence="8">Prolyl aminopeptidase</fullName>
    </alternativeName>
</protein>
<dbReference type="InterPro" id="IPR000819">
    <property type="entry name" value="Peptidase_M17_C"/>
</dbReference>
<dbReference type="GO" id="GO:0006508">
    <property type="term" value="P:proteolysis"/>
    <property type="evidence" value="ECO:0007669"/>
    <property type="project" value="UniProtKB-KW"/>
</dbReference>
<evidence type="ECO:0000313" key="18">
    <source>
        <dbReference type="Proteomes" id="UP001152798"/>
    </source>
</evidence>
<comment type="catalytic activity">
    <reaction evidence="6">
        <text>an S-substituted L-cysteinylglycine + H2O = an S-substituted L-cysteine + glycine</text>
        <dbReference type="Rhea" id="RHEA:60444"/>
        <dbReference type="ChEBI" id="CHEBI:15377"/>
        <dbReference type="ChEBI" id="CHEBI:57305"/>
        <dbReference type="ChEBI" id="CHEBI:58717"/>
        <dbReference type="ChEBI" id="CHEBI:143103"/>
        <dbReference type="EC" id="3.4.13.23"/>
    </reaction>
    <physiologicalReaction direction="left-to-right" evidence="6">
        <dbReference type="Rhea" id="RHEA:60445"/>
    </physiologicalReaction>
</comment>
<dbReference type="PRINTS" id="PR00481">
    <property type="entry name" value="LAMNOPPTDASE"/>
</dbReference>
<dbReference type="AlphaFoldDB" id="A0A9P0H0X7"/>
<keyword evidence="4" id="KW-0645">Protease</keyword>
<keyword evidence="3" id="KW-0031">Aminopeptidase</keyword>
<proteinExistence type="inferred from homology"/>
<dbReference type="InterPro" id="IPR043472">
    <property type="entry name" value="Macro_dom-like"/>
</dbReference>
<dbReference type="GO" id="GO:0005737">
    <property type="term" value="C:cytoplasm"/>
    <property type="evidence" value="ECO:0007669"/>
    <property type="project" value="InterPro"/>
</dbReference>
<evidence type="ECO:0000256" key="2">
    <source>
        <dbReference type="ARBA" id="ARBA00014190"/>
    </source>
</evidence>
<dbReference type="PANTHER" id="PTHR11963">
    <property type="entry name" value="LEUCINE AMINOPEPTIDASE-RELATED"/>
    <property type="match status" value="1"/>
</dbReference>
<dbReference type="Pfam" id="PF00883">
    <property type="entry name" value="Peptidase_M17"/>
    <property type="match status" value="1"/>
</dbReference>
<feature type="domain" description="Cytosol aminopeptidase" evidence="15">
    <location>
        <begin position="191"/>
        <end position="510"/>
    </location>
</feature>
<evidence type="ECO:0000256" key="6">
    <source>
        <dbReference type="ARBA" id="ARBA00023511"/>
    </source>
</evidence>
<dbReference type="Pfam" id="PF02789">
    <property type="entry name" value="Peptidase_M17_N"/>
    <property type="match status" value="1"/>
</dbReference>
<evidence type="ECO:0000256" key="9">
    <source>
        <dbReference type="ARBA" id="ARBA00030930"/>
    </source>
</evidence>
<dbReference type="EMBL" id="OV725077">
    <property type="protein sequence ID" value="CAH1389100.1"/>
    <property type="molecule type" value="Genomic_DNA"/>
</dbReference>
<dbReference type="InterPro" id="IPR008283">
    <property type="entry name" value="Peptidase_M17_N"/>
</dbReference>
<dbReference type="InterPro" id="IPR011356">
    <property type="entry name" value="Leucine_aapep/pepB"/>
</dbReference>
<dbReference type="SUPFAM" id="SSF52949">
    <property type="entry name" value="Macro domain-like"/>
    <property type="match status" value="1"/>
</dbReference>
<dbReference type="PANTHER" id="PTHR11963:SF16">
    <property type="entry name" value="CYTOSOL AMINOPEPTIDASE"/>
    <property type="match status" value="1"/>
</dbReference>
<name>A0A9P0H0X7_NEZVI</name>
<sequence length="528" mass="57884">MMKKNYFLKNLQVNPWLESRRGVAGRKGLVIGAYETCTDGEYKLTPEGEKLNGQIQGKLTELLKDSGIKFGKAALYHGICDYYSTVIAGLGLENTGYNETEVLYENRENIRWAAAQGVLMQQNQDVSCVCMDPMGCPEAAAEGSKLANWSYQELRDPENRIPHPDIDLLANCTEGEKEGWFKGCVMADGQNVARTLEDIPANIMTPKFFAEEAIRILCPCGVHVSVRNMKWIEDQRMFAFLNMAKGSCEPPYFLEINYCGGSETDRPVLLIGKGVTFDSGGICLKTCIPQETYTLDMADYRGAMNGAAVVVGTIKSLARLGIPINVVGLIPLFENMPSGSALKPGDVVLTLKGKTIVVEDTDNEGRLALADALAYSEHFQPCLDVTIGNLAPGGKWSLGSGATPVFSSSQIVWDEMKKAGSMTGDRVWRFPLWKQYVDRVRMCKHVDMCNTGKGFPTANSCLAAGFLSEFVPDCDFVHLDTAGTGMKTRGLYAPYLRGGFMTGRPVRTVVQFLINMACPLDSTTKCSK</sequence>
<evidence type="ECO:0000256" key="1">
    <source>
        <dbReference type="ARBA" id="ARBA00009528"/>
    </source>
</evidence>
<evidence type="ECO:0000256" key="8">
    <source>
        <dbReference type="ARBA" id="ARBA00029605"/>
    </source>
</evidence>
<evidence type="ECO:0000256" key="14">
    <source>
        <dbReference type="ARBA" id="ARBA00049107"/>
    </source>
</evidence>
<evidence type="ECO:0000256" key="12">
    <source>
        <dbReference type="ARBA" id="ARBA00045966"/>
    </source>
</evidence>
<evidence type="ECO:0000256" key="10">
    <source>
        <dbReference type="ARBA" id="ARBA00030997"/>
    </source>
</evidence>
<reference evidence="17" key="1">
    <citation type="submission" date="2022-01" db="EMBL/GenBank/DDBJ databases">
        <authorList>
            <person name="King R."/>
        </authorList>
    </citation>
    <scope>NUCLEOTIDE SEQUENCE</scope>
</reference>
<dbReference type="GO" id="GO:0030145">
    <property type="term" value="F:manganese ion binding"/>
    <property type="evidence" value="ECO:0007669"/>
    <property type="project" value="InterPro"/>
</dbReference>
<keyword evidence="18" id="KW-1185">Reference proteome</keyword>
<evidence type="ECO:0000256" key="13">
    <source>
        <dbReference type="ARBA" id="ARBA00047881"/>
    </source>
</evidence>
<comment type="catalytic activity">
    <reaction evidence="13">
        <text>S-benzyl-L-cysteinylglycine + H2O = S-benzyl-L-cysteine + glycine</text>
        <dbReference type="Rhea" id="RHEA:62568"/>
        <dbReference type="ChEBI" id="CHEBI:15377"/>
        <dbReference type="ChEBI" id="CHEBI:57305"/>
        <dbReference type="ChEBI" id="CHEBI:145802"/>
        <dbReference type="ChEBI" id="CHEBI:145803"/>
    </reaction>
    <physiologicalReaction direction="left-to-right" evidence="13">
        <dbReference type="Rhea" id="RHEA:62569"/>
    </physiologicalReaction>
</comment>
<dbReference type="Gene3D" id="3.40.630.10">
    <property type="entry name" value="Zn peptidases"/>
    <property type="match status" value="1"/>
</dbReference>
<comment type="catalytic activity">
    <reaction evidence="14">
        <text>L-cysteinylglycine + H2O = L-cysteine + glycine</text>
        <dbReference type="Rhea" id="RHEA:28783"/>
        <dbReference type="ChEBI" id="CHEBI:15377"/>
        <dbReference type="ChEBI" id="CHEBI:35235"/>
        <dbReference type="ChEBI" id="CHEBI:57305"/>
        <dbReference type="ChEBI" id="CHEBI:61694"/>
    </reaction>
    <physiologicalReaction direction="left-to-right" evidence="14">
        <dbReference type="Rhea" id="RHEA:28784"/>
    </physiologicalReaction>
</comment>
<evidence type="ECO:0000256" key="11">
    <source>
        <dbReference type="ARBA" id="ARBA00031564"/>
    </source>
</evidence>
<evidence type="ECO:0000256" key="4">
    <source>
        <dbReference type="ARBA" id="ARBA00022670"/>
    </source>
</evidence>